<keyword evidence="4" id="KW-1185">Reference proteome</keyword>
<accession>A0A2R6RM02</accession>
<evidence type="ECO:0008006" key="5">
    <source>
        <dbReference type="Google" id="ProtNLM"/>
    </source>
</evidence>
<dbReference type="STRING" id="98765.A0A2R6RM02"/>
<dbReference type="Proteomes" id="UP000186601">
    <property type="component" value="Unassembled WGS sequence"/>
</dbReference>
<keyword evidence="2" id="KW-0732">Signal</keyword>
<evidence type="ECO:0000313" key="4">
    <source>
        <dbReference type="Proteomes" id="UP000186601"/>
    </source>
</evidence>
<feature type="region of interest" description="Disordered" evidence="1">
    <location>
        <begin position="146"/>
        <end position="169"/>
    </location>
</feature>
<dbReference type="CDD" id="cd00920">
    <property type="entry name" value="Cupredoxin"/>
    <property type="match status" value="1"/>
</dbReference>
<protein>
    <recommendedName>
        <fullName evidence="5">Cupredoxin</fullName>
    </recommendedName>
</protein>
<reference evidence="3 4" key="1">
    <citation type="submission" date="2018-02" db="EMBL/GenBank/DDBJ databases">
        <title>Genome sequence of the basidiomycete white-rot fungus Phlebia centrifuga.</title>
        <authorList>
            <person name="Granchi Z."/>
            <person name="Peng M."/>
            <person name="de Vries R.P."/>
            <person name="Hilden K."/>
            <person name="Makela M.R."/>
            <person name="Grigoriev I."/>
            <person name="Riley R."/>
        </authorList>
    </citation>
    <scope>NUCLEOTIDE SEQUENCE [LARGE SCALE GENOMIC DNA]</scope>
    <source>
        <strain evidence="3 4">FBCC195</strain>
    </source>
</reference>
<evidence type="ECO:0000313" key="3">
    <source>
        <dbReference type="EMBL" id="PSS31042.1"/>
    </source>
</evidence>
<dbReference type="InterPro" id="IPR052953">
    <property type="entry name" value="Ser-rich/MCO-related"/>
</dbReference>
<comment type="caution">
    <text evidence="3">The sequence shown here is derived from an EMBL/GenBank/DDBJ whole genome shotgun (WGS) entry which is preliminary data.</text>
</comment>
<dbReference type="AlphaFoldDB" id="A0A2R6RM02"/>
<evidence type="ECO:0000256" key="2">
    <source>
        <dbReference type="SAM" id="SignalP"/>
    </source>
</evidence>
<dbReference type="Gene3D" id="2.60.40.420">
    <property type="entry name" value="Cupredoxins - blue copper proteins"/>
    <property type="match status" value="1"/>
</dbReference>
<dbReference type="EMBL" id="MLYV02000221">
    <property type="protein sequence ID" value="PSS31042.1"/>
    <property type="molecule type" value="Genomic_DNA"/>
</dbReference>
<sequence length="200" mass="20078">MRFSTFVAALLPVGAVFAETWNVTVGGNGTLTFNPTSVNATNGDTIAFTFVSKNHTVTQSSFASPCTNLTTTAGETILDSGFQFIQPNATSFPVYSFNMANATTPLWFYCRQANHCQQGMVFAVNPTAAKSFAAFQAAAMNSSSTSAPAASGGAPSTTPSASGSGTAPPATTSNAAGVIKAGSAAGLLLTGAGLVAGLVL</sequence>
<feature type="signal peptide" evidence="2">
    <location>
        <begin position="1"/>
        <end position="18"/>
    </location>
</feature>
<dbReference type="OrthoDB" id="1921208at2759"/>
<dbReference type="InterPro" id="IPR008972">
    <property type="entry name" value="Cupredoxin"/>
</dbReference>
<dbReference type="PANTHER" id="PTHR34883:SF15">
    <property type="entry name" value="EXTRACELLULAR SERINE-RICH PROTEIN"/>
    <property type="match status" value="1"/>
</dbReference>
<name>A0A2R6RM02_9APHY</name>
<evidence type="ECO:0000256" key="1">
    <source>
        <dbReference type="SAM" id="MobiDB-lite"/>
    </source>
</evidence>
<organism evidence="3 4">
    <name type="scientific">Hermanssonia centrifuga</name>
    <dbReference type="NCBI Taxonomy" id="98765"/>
    <lineage>
        <taxon>Eukaryota</taxon>
        <taxon>Fungi</taxon>
        <taxon>Dikarya</taxon>
        <taxon>Basidiomycota</taxon>
        <taxon>Agaricomycotina</taxon>
        <taxon>Agaricomycetes</taxon>
        <taxon>Polyporales</taxon>
        <taxon>Meruliaceae</taxon>
        <taxon>Hermanssonia</taxon>
    </lineage>
</organism>
<dbReference type="PANTHER" id="PTHR34883">
    <property type="entry name" value="SERINE-RICH PROTEIN, PUTATIVE-RELATED-RELATED"/>
    <property type="match status" value="1"/>
</dbReference>
<proteinExistence type="predicted"/>
<gene>
    <name evidence="3" type="ORF">PHLCEN_2v2374</name>
</gene>
<dbReference type="SUPFAM" id="SSF49503">
    <property type="entry name" value="Cupredoxins"/>
    <property type="match status" value="1"/>
</dbReference>
<feature type="chain" id="PRO_5015324521" description="Cupredoxin" evidence="2">
    <location>
        <begin position="19"/>
        <end position="200"/>
    </location>
</feature>